<evidence type="ECO:0000313" key="9">
    <source>
        <dbReference type="Proteomes" id="UP000663828"/>
    </source>
</evidence>
<dbReference type="SUPFAM" id="SSF53448">
    <property type="entry name" value="Nucleotide-diphospho-sugar transferases"/>
    <property type="match status" value="1"/>
</dbReference>
<gene>
    <name evidence="8" type="ORF">XAT740_LOCUS14955</name>
</gene>
<evidence type="ECO:0000256" key="3">
    <source>
        <dbReference type="ARBA" id="ARBA00022676"/>
    </source>
</evidence>
<comment type="subcellular location">
    <subcellularLocation>
        <location evidence="1">Membrane</location>
        <topology evidence="1">Multi-pass membrane protein</topology>
    </subcellularLocation>
</comment>
<evidence type="ECO:0000313" key="8">
    <source>
        <dbReference type="EMBL" id="CAF1035008.1"/>
    </source>
</evidence>
<dbReference type="InterPro" id="IPR029044">
    <property type="entry name" value="Nucleotide-diphossugar_trans"/>
</dbReference>
<accession>A0A814JAX1</accession>
<dbReference type="Pfam" id="PF03142">
    <property type="entry name" value="Chitin_synth_2"/>
    <property type="match status" value="1"/>
</dbReference>
<keyword evidence="4 7" id="KW-0812">Transmembrane</keyword>
<evidence type="ECO:0000256" key="7">
    <source>
        <dbReference type="SAM" id="Phobius"/>
    </source>
</evidence>
<feature type="transmembrane region" description="Helical" evidence="7">
    <location>
        <begin position="67"/>
        <end position="87"/>
    </location>
</feature>
<dbReference type="GO" id="GO:0016020">
    <property type="term" value="C:membrane"/>
    <property type="evidence" value="ECO:0007669"/>
    <property type="project" value="UniProtKB-SubCell"/>
</dbReference>
<comment type="caution">
    <text evidence="8">The sequence shown here is derived from an EMBL/GenBank/DDBJ whole genome shotgun (WGS) entry which is preliminary data.</text>
</comment>
<sequence>MVKRSLSSSVNINSTRTIVALTAIIVIVLIGLCGILIEKYWKKSLSNLFKIESNKKHFNPWFQIKRYFLYLILFIINMICIAIIYLFGGQQGVIVVIIILKIKDILCAIILPFYNLYKTYSLYDYNRPILNGNQKTIVSIVPVYKEKLDEISYTIDSIIHNSFKLYRLLIVIISDGNSTDVDSVLNKTVKSQTNIEYNSWKDENISCDIIYGYRHQVPVVIIKKEINMEKKDSLILSFDLFNSLRNDISTSTVNFRKLIRKEIKHLYRISKYDYMFFTDADSFIRSGSLTRLIDEMEYRHVGAACGIVMVDFNNHFGGFWNLYQNYQYLYGQILRRSFENIFQRLTCLPGCITMIKVDEKFSHVTSDYAKMPRQSQLIQTTVQRLGTDRRLAYLIQYHQIKTCMVESAVCYTKPPHSLYRFLTQRRRWGSNAFFNSLLGVCSSRIHPIIRLSLFLDMARMALVYFRLFNIALFIYQLTQHVQLIQLIIQVFIVLYPTFYFFISSFLKAKLRRIYPKLVLGYILNKLCTSLISVAVITTVFYNVGNLSWGGPKKNVKNTSDLPIFTIQIV</sequence>
<keyword evidence="3" id="KW-0808">Transferase</keyword>
<feature type="transmembrane region" description="Helical" evidence="7">
    <location>
        <begin position="93"/>
        <end position="117"/>
    </location>
</feature>
<feature type="transmembrane region" description="Helical" evidence="7">
    <location>
        <begin position="18"/>
        <end position="37"/>
    </location>
</feature>
<dbReference type="AlphaFoldDB" id="A0A814JAX1"/>
<evidence type="ECO:0000256" key="5">
    <source>
        <dbReference type="ARBA" id="ARBA00022989"/>
    </source>
</evidence>
<evidence type="ECO:0000256" key="4">
    <source>
        <dbReference type="ARBA" id="ARBA00022692"/>
    </source>
</evidence>
<dbReference type="EMBL" id="CAJNOR010000912">
    <property type="protein sequence ID" value="CAF1035008.1"/>
    <property type="molecule type" value="Genomic_DNA"/>
</dbReference>
<dbReference type="EC" id="2.4.1.16" evidence="2"/>
<dbReference type="PANTHER" id="PTHR22914">
    <property type="entry name" value="CHITIN SYNTHASE"/>
    <property type="match status" value="1"/>
</dbReference>
<dbReference type="GO" id="GO:0004100">
    <property type="term" value="F:chitin synthase activity"/>
    <property type="evidence" value="ECO:0007669"/>
    <property type="project" value="UniProtKB-EC"/>
</dbReference>
<protein>
    <recommendedName>
        <fullName evidence="2">chitin synthase</fullName>
        <ecNumber evidence="2">2.4.1.16</ecNumber>
    </recommendedName>
</protein>
<keyword evidence="5 7" id="KW-1133">Transmembrane helix</keyword>
<proteinExistence type="predicted"/>
<feature type="transmembrane region" description="Helical" evidence="7">
    <location>
        <begin position="518"/>
        <end position="541"/>
    </location>
</feature>
<dbReference type="GO" id="GO:0006031">
    <property type="term" value="P:chitin biosynthetic process"/>
    <property type="evidence" value="ECO:0007669"/>
    <property type="project" value="TreeGrafter"/>
</dbReference>
<dbReference type="CDD" id="cd00761">
    <property type="entry name" value="Glyco_tranf_GTA_type"/>
    <property type="match status" value="1"/>
</dbReference>
<dbReference type="GO" id="GO:0071944">
    <property type="term" value="C:cell periphery"/>
    <property type="evidence" value="ECO:0007669"/>
    <property type="project" value="TreeGrafter"/>
</dbReference>
<keyword evidence="3" id="KW-0328">Glycosyltransferase</keyword>
<keyword evidence="6 7" id="KW-0472">Membrane</keyword>
<keyword evidence="9" id="KW-1185">Reference proteome</keyword>
<feature type="transmembrane region" description="Helical" evidence="7">
    <location>
        <begin position="483"/>
        <end position="506"/>
    </location>
</feature>
<feature type="transmembrane region" description="Helical" evidence="7">
    <location>
        <begin position="453"/>
        <end position="477"/>
    </location>
</feature>
<evidence type="ECO:0000256" key="2">
    <source>
        <dbReference type="ARBA" id="ARBA00012543"/>
    </source>
</evidence>
<name>A0A814JAX1_ADIRI</name>
<evidence type="ECO:0000256" key="6">
    <source>
        <dbReference type="ARBA" id="ARBA00023136"/>
    </source>
</evidence>
<reference evidence="8" key="1">
    <citation type="submission" date="2021-02" db="EMBL/GenBank/DDBJ databases">
        <authorList>
            <person name="Nowell W R."/>
        </authorList>
    </citation>
    <scope>NUCLEOTIDE SEQUENCE</scope>
</reference>
<organism evidence="8 9">
    <name type="scientific">Adineta ricciae</name>
    <name type="common">Rotifer</name>
    <dbReference type="NCBI Taxonomy" id="249248"/>
    <lineage>
        <taxon>Eukaryota</taxon>
        <taxon>Metazoa</taxon>
        <taxon>Spiralia</taxon>
        <taxon>Gnathifera</taxon>
        <taxon>Rotifera</taxon>
        <taxon>Eurotatoria</taxon>
        <taxon>Bdelloidea</taxon>
        <taxon>Adinetida</taxon>
        <taxon>Adinetidae</taxon>
        <taxon>Adineta</taxon>
    </lineage>
</organism>
<dbReference type="InterPro" id="IPR004835">
    <property type="entry name" value="Chitin_synth"/>
</dbReference>
<evidence type="ECO:0000256" key="1">
    <source>
        <dbReference type="ARBA" id="ARBA00004141"/>
    </source>
</evidence>
<dbReference type="Gene3D" id="3.90.550.10">
    <property type="entry name" value="Spore Coat Polysaccharide Biosynthesis Protein SpsA, Chain A"/>
    <property type="match status" value="1"/>
</dbReference>
<dbReference type="Proteomes" id="UP000663828">
    <property type="component" value="Unassembled WGS sequence"/>
</dbReference>